<evidence type="ECO:0000256" key="5">
    <source>
        <dbReference type="ARBA" id="ARBA00022984"/>
    </source>
</evidence>
<evidence type="ECO:0000313" key="13">
    <source>
        <dbReference type="EMBL" id="RFU64737.1"/>
    </source>
</evidence>
<proteinExistence type="inferred from homology"/>
<gene>
    <name evidence="13" type="ORF">D0466_02095</name>
</gene>
<dbReference type="AlphaFoldDB" id="A0A372LER9"/>
<comment type="similarity">
    <text evidence="2">Belongs to the FemABX family.</text>
</comment>
<keyword evidence="4" id="KW-0133">Cell shape</keyword>
<evidence type="ECO:0000256" key="7">
    <source>
        <dbReference type="ARBA" id="ARBA00023316"/>
    </source>
</evidence>
<sequence>MINMPVFYNRIIEVSQNDDWNKLIEKFQDADIYHSKEYTNLFAKVEEGIPQAVYFENENGKVFYPFIKRKIDIKVGYFDIITAYGYGGPIYEGDKKVIKQFYDKFKDHCFQNNIVTETIGLHPLLKNAEDLKEIMIVDYIRKTTAVDLTLPLEDIRKSYKSNNRRNIRKSKKEGVKVFISNEKEDIEIFMELYYETMDRKNASSFYYFNKSYFYDQMEETVVGKPYLLLAKYNEEIIGGVIMLVGKQFAHYHLGASKTKYLALRPNNILFDAMVEYAKSLGLKSLHLGGGYIENDNLFKFKTSFTNNNNFDYFLGKNIINIKVYNELLQKIIKNQPAGIQDSYFPLYRSRKIAFDFSLNLYITFSTFGSYLAV</sequence>
<comment type="catalytic activity">
    <reaction evidence="11">
        <text>beta-D-GlcNAc-(1-&gt;4)-Mur2Ac(oyl-L-Ala-D-isoglutaminyl-L-Lys-D-Ala-D-Ala)-di-trans,octa-cis-undecaprenyl diphosphate + glycyl-tRNA(Gly) = beta-D-GlcNAc-(1-&gt;4)-Mur2Ac(oyl-L-Ala-D-isoglutaminyl-L-Lys-(N(6)-Gly)-D-Ala-D-Ala)-di-trans,octa-cis-undecaprenyl diphosphate + tRNA(Gly) + H(+)</text>
        <dbReference type="Rhea" id="RHEA:30435"/>
        <dbReference type="Rhea" id="RHEA-COMP:9664"/>
        <dbReference type="Rhea" id="RHEA-COMP:9683"/>
        <dbReference type="ChEBI" id="CHEBI:15378"/>
        <dbReference type="ChEBI" id="CHEBI:62233"/>
        <dbReference type="ChEBI" id="CHEBI:62234"/>
        <dbReference type="ChEBI" id="CHEBI:78442"/>
        <dbReference type="ChEBI" id="CHEBI:78522"/>
        <dbReference type="EC" id="2.3.2.16"/>
    </reaction>
</comment>
<evidence type="ECO:0000259" key="12">
    <source>
        <dbReference type="Pfam" id="PF13480"/>
    </source>
</evidence>
<dbReference type="GO" id="GO:0009252">
    <property type="term" value="P:peptidoglycan biosynthetic process"/>
    <property type="evidence" value="ECO:0007669"/>
    <property type="project" value="UniProtKB-KW"/>
</dbReference>
<evidence type="ECO:0000256" key="10">
    <source>
        <dbReference type="ARBA" id="ARBA00042933"/>
    </source>
</evidence>
<dbReference type="PANTHER" id="PTHR36174:SF1">
    <property type="entry name" value="LIPID II:GLYCINE GLYCYLTRANSFERASE"/>
    <property type="match status" value="1"/>
</dbReference>
<name>A0A372LER9_9BACI</name>
<feature type="domain" description="BioF2-like acetyltransferase" evidence="12">
    <location>
        <begin position="158"/>
        <end position="291"/>
    </location>
</feature>
<dbReference type="GO" id="GO:0005737">
    <property type="term" value="C:cytoplasm"/>
    <property type="evidence" value="ECO:0007669"/>
    <property type="project" value="UniProtKB-SubCell"/>
</dbReference>
<dbReference type="RefSeq" id="WP_117320912.1">
    <property type="nucleotide sequence ID" value="NZ_QVTD01000003.1"/>
</dbReference>
<dbReference type="InterPro" id="IPR050644">
    <property type="entry name" value="PG_Glycine_Bridge_Synth"/>
</dbReference>
<evidence type="ECO:0000313" key="14">
    <source>
        <dbReference type="Proteomes" id="UP000262939"/>
    </source>
</evidence>
<evidence type="ECO:0000256" key="9">
    <source>
        <dbReference type="ARBA" id="ARBA00040679"/>
    </source>
</evidence>
<evidence type="ECO:0000256" key="2">
    <source>
        <dbReference type="ARBA" id="ARBA00009943"/>
    </source>
</evidence>
<evidence type="ECO:0000256" key="8">
    <source>
        <dbReference type="ARBA" id="ARBA00039074"/>
    </source>
</evidence>
<protein>
    <recommendedName>
        <fullName evidence="9">Lipid II:glycine glycyltransferase</fullName>
        <ecNumber evidence="8">2.3.2.16</ecNumber>
    </recommendedName>
    <alternativeName>
        <fullName evidence="10">Factor essential for expression of methicillin resistance X</fullName>
    </alternativeName>
</protein>
<organism evidence="13 14">
    <name type="scientific">Peribacillus glennii</name>
    <dbReference type="NCBI Taxonomy" id="2303991"/>
    <lineage>
        <taxon>Bacteria</taxon>
        <taxon>Bacillati</taxon>
        <taxon>Bacillota</taxon>
        <taxon>Bacilli</taxon>
        <taxon>Bacillales</taxon>
        <taxon>Bacillaceae</taxon>
        <taxon>Peribacillus</taxon>
    </lineage>
</organism>
<dbReference type="PANTHER" id="PTHR36174">
    <property type="entry name" value="LIPID II:GLYCINE GLYCYLTRANSFERASE"/>
    <property type="match status" value="1"/>
</dbReference>
<reference evidence="13 14" key="1">
    <citation type="submission" date="2018-08" db="EMBL/GenBank/DDBJ databases">
        <title>Bacillus chawlae sp. nov., Bacillus glennii sp. nov., and Bacillus saganii sp. nov. Isolated from the Vehicle Assembly Building at Kennedy Space Center where the Viking Spacecraft were Assembled.</title>
        <authorList>
            <person name="Seuylemezian A."/>
            <person name="Vaishampayan P."/>
        </authorList>
    </citation>
    <scope>NUCLEOTIDE SEQUENCE [LARGE SCALE GENOMIC DNA]</scope>
    <source>
        <strain evidence="13 14">V44-8</strain>
    </source>
</reference>
<keyword evidence="14" id="KW-1185">Reference proteome</keyword>
<evidence type="ECO:0000256" key="1">
    <source>
        <dbReference type="ARBA" id="ARBA00004496"/>
    </source>
</evidence>
<evidence type="ECO:0000256" key="3">
    <source>
        <dbReference type="ARBA" id="ARBA00022679"/>
    </source>
</evidence>
<dbReference type="InterPro" id="IPR016181">
    <property type="entry name" value="Acyl_CoA_acyltransferase"/>
</dbReference>
<dbReference type="EC" id="2.3.2.16" evidence="8"/>
<dbReference type="Pfam" id="PF13480">
    <property type="entry name" value="Acetyltransf_6"/>
    <property type="match status" value="1"/>
</dbReference>
<comment type="caution">
    <text evidence="13">The sequence shown here is derived from an EMBL/GenBank/DDBJ whole genome shotgun (WGS) entry which is preliminary data.</text>
</comment>
<keyword evidence="6" id="KW-0012">Acyltransferase</keyword>
<evidence type="ECO:0000256" key="4">
    <source>
        <dbReference type="ARBA" id="ARBA00022960"/>
    </source>
</evidence>
<dbReference type="EMBL" id="QVTD01000003">
    <property type="protein sequence ID" value="RFU64737.1"/>
    <property type="molecule type" value="Genomic_DNA"/>
</dbReference>
<dbReference type="PROSITE" id="PS51191">
    <property type="entry name" value="FEMABX"/>
    <property type="match status" value="1"/>
</dbReference>
<evidence type="ECO:0000256" key="11">
    <source>
        <dbReference type="ARBA" id="ARBA00048654"/>
    </source>
</evidence>
<accession>A0A372LER9</accession>
<dbReference type="Gene3D" id="3.40.630.30">
    <property type="match status" value="1"/>
</dbReference>
<dbReference type="Proteomes" id="UP000262939">
    <property type="component" value="Unassembled WGS sequence"/>
</dbReference>
<dbReference type="OrthoDB" id="9785911at2"/>
<dbReference type="GO" id="GO:0071555">
    <property type="term" value="P:cell wall organization"/>
    <property type="evidence" value="ECO:0007669"/>
    <property type="project" value="UniProtKB-KW"/>
</dbReference>
<evidence type="ECO:0000256" key="6">
    <source>
        <dbReference type="ARBA" id="ARBA00023315"/>
    </source>
</evidence>
<dbReference type="InterPro" id="IPR038740">
    <property type="entry name" value="BioF2-like_GNAT_dom"/>
</dbReference>
<keyword evidence="3 13" id="KW-0808">Transferase</keyword>
<dbReference type="InterPro" id="IPR003447">
    <property type="entry name" value="FEMABX"/>
</dbReference>
<comment type="subcellular location">
    <subcellularLocation>
        <location evidence="1">Cytoplasm</location>
    </subcellularLocation>
</comment>
<dbReference type="GO" id="GO:0016755">
    <property type="term" value="F:aminoacyltransferase activity"/>
    <property type="evidence" value="ECO:0007669"/>
    <property type="project" value="InterPro"/>
</dbReference>
<dbReference type="GO" id="GO:0008360">
    <property type="term" value="P:regulation of cell shape"/>
    <property type="evidence" value="ECO:0007669"/>
    <property type="project" value="UniProtKB-KW"/>
</dbReference>
<keyword evidence="5" id="KW-0573">Peptidoglycan synthesis</keyword>
<keyword evidence="7" id="KW-0961">Cell wall biogenesis/degradation</keyword>
<dbReference type="SUPFAM" id="SSF55729">
    <property type="entry name" value="Acyl-CoA N-acyltransferases (Nat)"/>
    <property type="match status" value="1"/>
</dbReference>